<feature type="transmembrane region" description="Helical" evidence="9">
    <location>
        <begin position="73"/>
        <end position="91"/>
    </location>
</feature>
<dbReference type="GO" id="GO:0022857">
    <property type="term" value="F:transmembrane transporter activity"/>
    <property type="evidence" value="ECO:0007669"/>
    <property type="project" value="UniProtKB-UniRule"/>
</dbReference>
<feature type="transmembrane region" description="Helical" evidence="9">
    <location>
        <begin position="500"/>
        <end position="520"/>
    </location>
</feature>
<dbReference type="InterPro" id="IPR010656">
    <property type="entry name" value="DctM"/>
</dbReference>
<evidence type="ECO:0000256" key="5">
    <source>
        <dbReference type="ARBA" id="ARBA00022692"/>
    </source>
</evidence>
<dbReference type="InterPro" id="IPR055348">
    <property type="entry name" value="DctQ"/>
</dbReference>
<reference evidence="12 13" key="1">
    <citation type="journal article" date="2011" name="Syst. Appl. Microbiol.">
        <title>Defluviimonas denitrificans gen. nov., sp. nov., and Pararhodobacter aggregans gen. nov., sp. nov., non-phototrophic Rhodobacteraceae from the biofilter of a marine aquaculture.</title>
        <authorList>
            <person name="Foesel B.U."/>
            <person name="Drake H.L."/>
            <person name="Schramm A."/>
        </authorList>
    </citation>
    <scope>NUCLEOTIDE SEQUENCE [LARGE SCALE GENOMIC DNA]</scope>
    <source>
        <strain evidence="12 13">D1-19</strain>
    </source>
</reference>
<evidence type="ECO:0000256" key="6">
    <source>
        <dbReference type="ARBA" id="ARBA00022989"/>
    </source>
</evidence>
<feature type="transmembrane region" description="Helical" evidence="9">
    <location>
        <begin position="532"/>
        <end position="555"/>
    </location>
</feature>
<evidence type="ECO:0000256" key="2">
    <source>
        <dbReference type="ARBA" id="ARBA00022448"/>
    </source>
</evidence>
<feature type="domain" description="Tripartite ATP-independent periplasmic transporters DctQ component" evidence="10">
    <location>
        <begin position="57"/>
        <end position="180"/>
    </location>
</feature>
<dbReference type="Pfam" id="PF04290">
    <property type="entry name" value="DctQ"/>
    <property type="match status" value="1"/>
</dbReference>
<feature type="transmembrane region" description="Helical" evidence="9">
    <location>
        <begin position="435"/>
        <end position="457"/>
    </location>
</feature>
<feature type="transmembrane region" description="Helical" evidence="9">
    <location>
        <begin position="278"/>
        <end position="301"/>
    </location>
</feature>
<feature type="transmembrane region" description="Helical" evidence="9">
    <location>
        <begin position="313"/>
        <end position="345"/>
    </location>
</feature>
<evidence type="ECO:0000256" key="7">
    <source>
        <dbReference type="ARBA" id="ARBA00023136"/>
    </source>
</evidence>
<protein>
    <submittedName>
        <fullName evidence="12">Uncharacterized protein</fullName>
    </submittedName>
</protein>
<evidence type="ECO:0000259" key="10">
    <source>
        <dbReference type="Pfam" id="PF04290"/>
    </source>
</evidence>
<keyword evidence="3" id="KW-1003">Cell membrane</keyword>
<feature type="transmembrane region" description="Helical" evidence="9">
    <location>
        <begin position="111"/>
        <end position="133"/>
    </location>
</feature>
<dbReference type="PANTHER" id="PTHR33362:SF5">
    <property type="entry name" value="C4-DICARBOXYLATE TRAP TRANSPORTER LARGE PERMEASE PROTEIN DCTM"/>
    <property type="match status" value="1"/>
</dbReference>
<feature type="transmembrane region" description="Helical" evidence="9">
    <location>
        <begin position="392"/>
        <end position="415"/>
    </location>
</feature>
<dbReference type="NCBIfam" id="TIGR00786">
    <property type="entry name" value="dctM"/>
    <property type="match status" value="1"/>
</dbReference>
<name>A0A2T7UKX7_9RHOB</name>
<keyword evidence="4 8" id="KW-0997">Cell inner membrane</keyword>
<accession>A0A2T7UKX7</accession>
<dbReference type="Pfam" id="PF06808">
    <property type="entry name" value="DctM"/>
    <property type="match status" value="1"/>
</dbReference>
<dbReference type="GO" id="GO:0005886">
    <property type="term" value="C:plasma membrane"/>
    <property type="evidence" value="ECO:0007669"/>
    <property type="project" value="UniProtKB-SubCell"/>
</dbReference>
<evidence type="ECO:0000256" key="4">
    <source>
        <dbReference type="ARBA" id="ARBA00022519"/>
    </source>
</evidence>
<feature type="transmembrane region" description="Helical" evidence="9">
    <location>
        <begin position="30"/>
        <end position="53"/>
    </location>
</feature>
<feature type="transmembrane region" description="Helical" evidence="9">
    <location>
        <begin position="576"/>
        <end position="598"/>
    </location>
</feature>
<evidence type="ECO:0000313" key="12">
    <source>
        <dbReference type="EMBL" id="PVE45299.1"/>
    </source>
</evidence>
<feature type="domain" description="TRAP C4-dicarboxylate transport system permease DctM subunit" evidence="11">
    <location>
        <begin position="228"/>
        <end position="638"/>
    </location>
</feature>
<comment type="caution">
    <text evidence="12">The sequence shown here is derived from an EMBL/GenBank/DDBJ whole genome shotgun (WGS) entry which is preliminary data.</text>
</comment>
<feature type="transmembrane region" description="Helical" evidence="9">
    <location>
        <begin position="244"/>
        <end position="266"/>
    </location>
</feature>
<evidence type="ECO:0000259" key="11">
    <source>
        <dbReference type="Pfam" id="PF06808"/>
    </source>
</evidence>
<comment type="function">
    <text evidence="8">Part of the tripartite ATP-independent periplasmic (TRAP) transport system.</text>
</comment>
<keyword evidence="7 9" id="KW-0472">Membrane</keyword>
<dbReference type="EMBL" id="QDDR01000016">
    <property type="protein sequence ID" value="PVE45299.1"/>
    <property type="molecule type" value="Genomic_DNA"/>
</dbReference>
<keyword evidence="2 8" id="KW-0813">Transport</keyword>
<keyword evidence="5 9" id="KW-0812">Transmembrane</keyword>
<comment type="subcellular location">
    <subcellularLocation>
        <location evidence="1 8">Cell inner membrane</location>
        <topology evidence="1 8">Multi-pass membrane protein</topology>
    </subcellularLocation>
</comment>
<feature type="transmembrane region" description="Helical" evidence="9">
    <location>
        <begin position="214"/>
        <end position="237"/>
    </location>
</feature>
<feature type="transmembrane region" description="Helical" evidence="9">
    <location>
        <begin position="463"/>
        <end position="479"/>
    </location>
</feature>
<proteinExistence type="predicted"/>
<keyword evidence="6 9" id="KW-1133">Transmembrane helix</keyword>
<feature type="transmembrane region" description="Helical" evidence="9">
    <location>
        <begin position="187"/>
        <end position="208"/>
    </location>
</feature>
<organism evidence="12 13">
    <name type="scientific">Pararhodobacter aggregans</name>
    <dbReference type="NCBI Taxonomy" id="404875"/>
    <lineage>
        <taxon>Bacteria</taxon>
        <taxon>Pseudomonadati</taxon>
        <taxon>Pseudomonadota</taxon>
        <taxon>Alphaproteobacteria</taxon>
        <taxon>Rhodobacterales</taxon>
        <taxon>Paracoccaceae</taxon>
        <taxon>Pararhodobacter</taxon>
    </lineage>
</organism>
<evidence type="ECO:0000256" key="3">
    <source>
        <dbReference type="ARBA" id="ARBA00022475"/>
    </source>
</evidence>
<dbReference type="AlphaFoldDB" id="A0A2T7UKX7"/>
<dbReference type="PANTHER" id="PTHR33362">
    <property type="entry name" value="SIALIC ACID TRAP TRANSPORTER PERMEASE PROTEIN SIAT-RELATED"/>
    <property type="match status" value="1"/>
</dbReference>
<sequence>MAQENADLTLTAAETAPVTAGGLDRLARGLAGLTSLMAVIGIGLFLVVGVTMSVDVVILRTLFVISIPGSNEIYAALMCTAIALVMPNGLAARAILEMDLLVNTFPARVVAWLRCLGATIFAGCLVALAWAIWGQVEMAWQTGSQSLLFQIPYWYSYALILFALVVSLPVSLVNVALQAREIPGAPVAGGLSALVAGVAVLALGYWLAATHQTYFLSNMMMSALWLVIALWVMILLFVPVAAALTFCALVGVMGFFGSGAAISVLGSETVGLLTSADLAIIPFFLMMGSFAVTSGMASDIYRLANALFSPFRGGLALATVAGCAGFGALTGSSIATVATIGSAAFPEMKKRGYSPALSAGTITAGGTLGQLTPPSTAIVVYALLVEESIGSLYMALLIPAAVTLALYMVAIVLSVRLGAAGPAGEPWDRREIGAAALRCIPAFILFGLVIGGIFFGVFTATEAASLGAILAVVVTLLRGRLTRQNFLQVASDTTKSTSMIYFLIIGALTLTFLMSSTGVAQELSRMLLDTQLAPWVIVSLIAVLFILLGTIMDSMTIMMITASTTGALMQGLGYDLIWWGVMMVVVVEIGVITPPFGINLFMMRSVAPELSLTEMYRGVIPFVVADLLKVALLIALPGLPLLLLS</sequence>
<dbReference type="Proteomes" id="UP000244810">
    <property type="component" value="Unassembled WGS sequence"/>
</dbReference>
<gene>
    <name evidence="12" type="ORF">DDE23_22275</name>
</gene>
<evidence type="ECO:0000256" key="8">
    <source>
        <dbReference type="RuleBase" id="RU369079"/>
    </source>
</evidence>
<evidence type="ECO:0000313" key="13">
    <source>
        <dbReference type="Proteomes" id="UP000244810"/>
    </source>
</evidence>
<evidence type="ECO:0000256" key="9">
    <source>
        <dbReference type="SAM" id="Phobius"/>
    </source>
</evidence>
<keyword evidence="13" id="KW-1185">Reference proteome</keyword>
<dbReference type="RefSeq" id="WP_107751796.1">
    <property type="nucleotide sequence ID" value="NZ_QBKF01000005.1"/>
</dbReference>
<evidence type="ECO:0000256" key="1">
    <source>
        <dbReference type="ARBA" id="ARBA00004429"/>
    </source>
</evidence>
<feature type="transmembrane region" description="Helical" evidence="9">
    <location>
        <begin position="618"/>
        <end position="644"/>
    </location>
</feature>
<dbReference type="OrthoDB" id="3761770at2"/>
<dbReference type="InterPro" id="IPR004681">
    <property type="entry name" value="TRAP_DctM"/>
</dbReference>
<feature type="transmembrane region" description="Helical" evidence="9">
    <location>
        <begin position="153"/>
        <end position="175"/>
    </location>
</feature>